<dbReference type="InterPro" id="IPR029063">
    <property type="entry name" value="SAM-dependent_MTases_sf"/>
</dbReference>
<gene>
    <name evidence="8" type="ORF">BV898_16309</name>
</gene>
<dbReference type="Pfam" id="PF05971">
    <property type="entry name" value="Methyltransf_10"/>
    <property type="match status" value="1"/>
</dbReference>
<feature type="binding site" evidence="6">
    <location>
        <position position="143"/>
    </location>
    <ligand>
        <name>S-adenosyl-L-methionine</name>
        <dbReference type="ChEBI" id="CHEBI:59789"/>
    </ligand>
</feature>
<reference evidence="9" key="1">
    <citation type="submission" date="2017-01" db="EMBL/GenBank/DDBJ databases">
        <title>Comparative genomics of anhydrobiosis in the tardigrade Hypsibius dujardini.</title>
        <authorList>
            <person name="Yoshida Y."/>
            <person name="Koutsovoulos G."/>
            <person name="Laetsch D."/>
            <person name="Stevens L."/>
            <person name="Kumar S."/>
            <person name="Horikawa D."/>
            <person name="Ishino K."/>
            <person name="Komine S."/>
            <person name="Tomita M."/>
            <person name="Blaxter M."/>
            <person name="Arakawa K."/>
        </authorList>
    </citation>
    <scope>NUCLEOTIDE SEQUENCE [LARGE SCALE GENOMIC DNA]</scope>
    <source>
        <strain evidence="9">Z151</strain>
    </source>
</reference>
<comment type="similarity">
    <text evidence="1 5">Belongs to the methyltransferase superfamily. METTL16/RlmF family.</text>
</comment>
<evidence type="ECO:0000256" key="7">
    <source>
        <dbReference type="SAM" id="MobiDB-lite"/>
    </source>
</evidence>
<feature type="binding site" evidence="6">
    <location>
        <position position="193"/>
    </location>
    <ligand>
        <name>S-adenosyl-L-methionine</name>
        <dbReference type="ChEBI" id="CHEBI:59789"/>
    </ligand>
</feature>
<evidence type="ECO:0000256" key="3">
    <source>
        <dbReference type="ARBA" id="ARBA00022679"/>
    </source>
</evidence>
<proteinExistence type="inferred from homology"/>
<accession>A0A9X6RLG6</accession>
<dbReference type="AlphaFoldDB" id="A0A9X6RLG6"/>
<dbReference type="InterPro" id="IPR017182">
    <property type="entry name" value="METTL16/PsiM"/>
</dbReference>
<keyword evidence="4 6" id="KW-0949">S-adenosyl-L-methionine</keyword>
<dbReference type="GO" id="GO:0008168">
    <property type="term" value="F:methyltransferase activity"/>
    <property type="evidence" value="ECO:0007669"/>
    <property type="project" value="UniProtKB-UniRule"/>
</dbReference>
<comment type="caution">
    <text evidence="8">The sequence shown here is derived from an EMBL/GenBank/DDBJ whole genome shotgun (WGS) entry which is preliminary data.</text>
</comment>
<evidence type="ECO:0000256" key="5">
    <source>
        <dbReference type="PIRNR" id="PIRNR037350"/>
    </source>
</evidence>
<dbReference type="Gene3D" id="3.40.50.150">
    <property type="entry name" value="Vaccinia Virus protein VP39"/>
    <property type="match status" value="1"/>
</dbReference>
<evidence type="ECO:0000256" key="4">
    <source>
        <dbReference type="ARBA" id="ARBA00022691"/>
    </source>
</evidence>
<dbReference type="Proteomes" id="UP000192578">
    <property type="component" value="Unassembled WGS sequence"/>
</dbReference>
<feature type="compositionally biased region" description="Low complexity" evidence="7">
    <location>
        <begin position="394"/>
        <end position="409"/>
    </location>
</feature>
<evidence type="ECO:0000256" key="1">
    <source>
        <dbReference type="ARBA" id="ARBA00005878"/>
    </source>
</evidence>
<feature type="binding site" evidence="6">
    <location>
        <position position="120"/>
    </location>
    <ligand>
        <name>S-adenosyl-L-methionine</name>
        <dbReference type="ChEBI" id="CHEBI:59789"/>
    </ligand>
</feature>
<dbReference type="InterPro" id="IPR010286">
    <property type="entry name" value="METTL16/RlmF"/>
</dbReference>
<dbReference type="GO" id="GO:0005634">
    <property type="term" value="C:nucleus"/>
    <property type="evidence" value="ECO:0007669"/>
    <property type="project" value="TreeGrafter"/>
</dbReference>
<feature type="region of interest" description="Disordered" evidence="7">
    <location>
        <begin position="375"/>
        <end position="413"/>
    </location>
</feature>
<sequence>MALNRFMHPRNIYKDSPPRFKELAEQYPDLKAFLVERPGEPAATSHKSIVSLDFENPAALRSLTCALLRRDFNLDIDLPLTKLIPTVPSRLNYLLWIEDLLHAHKIDLPLPGGVLGLDIGSGASCIYALLGWRKNGWSFVTTEADEEALRFAQQNVVKNGAAEKITVLPAYGSSHLLETVKSTGREFQFCMCNPPFFGSLAERDEKASYKPPKHACNPVAETDAVVEGGEVAFVSQMIGESVQLSDKIKIYSSMLGKKSSVAPLKAILDAQKIPYTTTEFCQGRTMRWGLAWSHCLDMKSVTVVNPHKAPDRPLTYEIDFGSKSETDRMRVCLKVMELLEKNLKMYLVSERGGKERSQWRVSALKNLWSNQRRKRREEKNLKAAEEDVEMGDGESVVESSLSRSSSRTPDSTDEAKINAKYLIQFHLTIKSDSMKYAMELRWIDGENREYLHSIVVYLKNQLQEFLQR</sequence>
<keyword evidence="3 5" id="KW-0808">Transferase</keyword>
<dbReference type="OrthoDB" id="514248at2759"/>
<dbReference type="PANTHER" id="PTHR13393:SF0">
    <property type="entry name" value="RNA N6-ADENOSINE-METHYLTRANSFERASE METTL16"/>
    <property type="match status" value="1"/>
</dbReference>
<name>A0A9X6RLG6_HYPEX</name>
<dbReference type="GO" id="GO:0070475">
    <property type="term" value="P:rRNA base methylation"/>
    <property type="evidence" value="ECO:0007669"/>
    <property type="project" value="TreeGrafter"/>
</dbReference>
<keyword evidence="9" id="KW-1185">Reference proteome</keyword>
<dbReference type="SUPFAM" id="SSF53335">
    <property type="entry name" value="S-adenosyl-L-methionine-dependent methyltransferases"/>
    <property type="match status" value="1"/>
</dbReference>
<dbReference type="PIRSF" id="PIRSF037350">
    <property type="entry name" value="Mtase_ZK1128_prd"/>
    <property type="match status" value="1"/>
</dbReference>
<evidence type="ECO:0000313" key="8">
    <source>
        <dbReference type="EMBL" id="OWA51847.1"/>
    </source>
</evidence>
<evidence type="ECO:0000313" key="9">
    <source>
        <dbReference type="Proteomes" id="UP000192578"/>
    </source>
</evidence>
<protein>
    <recommendedName>
        <fullName evidence="5">U6 small nuclear RNA (adenine-(43)-N(6))-methyltransferase</fullName>
        <ecNumber evidence="5">2.1.1.-</ecNumber>
    </recommendedName>
</protein>
<dbReference type="EMBL" id="MTYJ01000241">
    <property type="protein sequence ID" value="OWA51847.1"/>
    <property type="molecule type" value="Genomic_DNA"/>
</dbReference>
<dbReference type="PANTHER" id="PTHR13393">
    <property type="entry name" value="SAM-DEPENDENT METHYLTRANSFERASE"/>
    <property type="match status" value="1"/>
</dbReference>
<keyword evidence="2 5" id="KW-0489">Methyltransferase</keyword>
<dbReference type="EC" id="2.1.1.-" evidence="5"/>
<evidence type="ECO:0000256" key="2">
    <source>
        <dbReference type="ARBA" id="ARBA00022603"/>
    </source>
</evidence>
<feature type="binding site" evidence="6">
    <location>
        <position position="90"/>
    </location>
    <ligand>
        <name>S-adenosyl-L-methionine</name>
        <dbReference type="ChEBI" id="CHEBI:59789"/>
    </ligand>
</feature>
<dbReference type="CDD" id="cd02440">
    <property type="entry name" value="AdoMet_MTases"/>
    <property type="match status" value="1"/>
</dbReference>
<organism evidence="8 9">
    <name type="scientific">Hypsibius exemplaris</name>
    <name type="common">Freshwater tardigrade</name>
    <dbReference type="NCBI Taxonomy" id="2072580"/>
    <lineage>
        <taxon>Eukaryota</taxon>
        <taxon>Metazoa</taxon>
        <taxon>Ecdysozoa</taxon>
        <taxon>Tardigrada</taxon>
        <taxon>Eutardigrada</taxon>
        <taxon>Parachela</taxon>
        <taxon>Hypsibioidea</taxon>
        <taxon>Hypsibiidae</taxon>
        <taxon>Hypsibius</taxon>
    </lineage>
</organism>
<evidence type="ECO:0000256" key="6">
    <source>
        <dbReference type="PIRSR" id="PIRSR037350-1"/>
    </source>
</evidence>